<name>A0AAU9JXZ6_9CILI</name>
<reference evidence="3" key="1">
    <citation type="submission" date="2021-09" db="EMBL/GenBank/DDBJ databases">
        <authorList>
            <consortium name="AG Swart"/>
            <person name="Singh M."/>
            <person name="Singh A."/>
            <person name="Seah K."/>
            <person name="Emmerich C."/>
        </authorList>
    </citation>
    <scope>NUCLEOTIDE SEQUENCE</scope>
    <source>
        <strain evidence="3">ATCC30299</strain>
    </source>
</reference>
<evidence type="ECO:0000256" key="1">
    <source>
        <dbReference type="SAM" id="Phobius"/>
    </source>
</evidence>
<evidence type="ECO:0000313" key="3">
    <source>
        <dbReference type="EMBL" id="CAG9326583.1"/>
    </source>
</evidence>
<dbReference type="InterPro" id="IPR029071">
    <property type="entry name" value="Ubiquitin-like_domsf"/>
</dbReference>
<keyword evidence="1" id="KW-0472">Membrane</keyword>
<dbReference type="InterPro" id="IPR000626">
    <property type="entry name" value="Ubiquitin-like_dom"/>
</dbReference>
<dbReference type="PROSITE" id="PS50053">
    <property type="entry name" value="UBIQUITIN_2"/>
    <property type="match status" value="1"/>
</dbReference>
<keyword evidence="1" id="KW-0812">Transmembrane</keyword>
<accession>A0AAU9JXZ6</accession>
<evidence type="ECO:0000259" key="2">
    <source>
        <dbReference type="PROSITE" id="PS50053"/>
    </source>
</evidence>
<gene>
    <name evidence="3" type="ORF">BSTOLATCC_MIC41857</name>
</gene>
<feature type="transmembrane region" description="Helical" evidence="1">
    <location>
        <begin position="131"/>
        <end position="150"/>
    </location>
</feature>
<dbReference type="CDD" id="cd17039">
    <property type="entry name" value="Ubl_ubiquitin_like"/>
    <property type="match status" value="1"/>
</dbReference>
<evidence type="ECO:0000313" key="4">
    <source>
        <dbReference type="Proteomes" id="UP001162131"/>
    </source>
</evidence>
<comment type="caution">
    <text evidence="3">The sequence shown here is derived from an EMBL/GenBank/DDBJ whole genome shotgun (WGS) entry which is preliminary data.</text>
</comment>
<keyword evidence="4" id="KW-1185">Reference proteome</keyword>
<protein>
    <recommendedName>
        <fullName evidence="2">Ubiquitin-like domain-containing protein</fullName>
    </recommendedName>
</protein>
<dbReference type="Proteomes" id="UP001162131">
    <property type="component" value="Unassembled WGS sequence"/>
</dbReference>
<dbReference type="SUPFAM" id="SSF54236">
    <property type="entry name" value="Ubiquitin-like"/>
    <property type="match status" value="1"/>
</dbReference>
<dbReference type="EMBL" id="CAJZBQ010000041">
    <property type="protein sequence ID" value="CAG9326583.1"/>
    <property type="molecule type" value="Genomic_DNA"/>
</dbReference>
<feature type="transmembrane region" description="Helical" evidence="1">
    <location>
        <begin position="162"/>
        <end position="179"/>
    </location>
</feature>
<proteinExistence type="predicted"/>
<sequence>MEFISDLAYPTFVLAILGILGYKAYSSTPQGQNSHNNPAPQQEDITVRIYSQNRIFDLNINTGVTGSELSQRIFTPTELANHQPVLIFMGRRLELSSPLYLQGVRNGSAIHTQLSERQNENSERSGEGSHFLITLFICGASLLILWYFFYQYPQYYSNLSKLMLLGFTLGWSGVALSYFKPRNQP</sequence>
<dbReference type="Gene3D" id="3.10.20.90">
    <property type="entry name" value="Phosphatidylinositol 3-kinase Catalytic Subunit, Chain A, domain 1"/>
    <property type="match status" value="1"/>
</dbReference>
<feature type="domain" description="Ubiquitin-like" evidence="2">
    <location>
        <begin position="43"/>
        <end position="119"/>
    </location>
</feature>
<organism evidence="3 4">
    <name type="scientific">Blepharisma stoltei</name>
    <dbReference type="NCBI Taxonomy" id="1481888"/>
    <lineage>
        <taxon>Eukaryota</taxon>
        <taxon>Sar</taxon>
        <taxon>Alveolata</taxon>
        <taxon>Ciliophora</taxon>
        <taxon>Postciliodesmatophora</taxon>
        <taxon>Heterotrichea</taxon>
        <taxon>Heterotrichida</taxon>
        <taxon>Blepharismidae</taxon>
        <taxon>Blepharisma</taxon>
    </lineage>
</organism>
<feature type="transmembrane region" description="Helical" evidence="1">
    <location>
        <begin position="7"/>
        <end position="25"/>
    </location>
</feature>
<keyword evidence="1" id="KW-1133">Transmembrane helix</keyword>
<dbReference type="AlphaFoldDB" id="A0AAU9JXZ6"/>